<dbReference type="GO" id="GO:0055085">
    <property type="term" value="P:transmembrane transport"/>
    <property type="evidence" value="ECO:0007669"/>
    <property type="project" value="InterPro"/>
</dbReference>
<dbReference type="OrthoDB" id="9765532at2"/>
<evidence type="ECO:0000256" key="3">
    <source>
        <dbReference type="ARBA" id="ARBA00022692"/>
    </source>
</evidence>
<keyword evidence="10" id="KW-1185">Reference proteome</keyword>
<feature type="transmembrane region" description="Helical" evidence="7">
    <location>
        <begin position="361"/>
        <end position="379"/>
    </location>
</feature>
<feature type="transmembrane region" description="Helical" evidence="7">
    <location>
        <begin position="139"/>
        <end position="158"/>
    </location>
</feature>
<feature type="transmembrane region" description="Helical" evidence="7">
    <location>
        <begin position="385"/>
        <end position="406"/>
    </location>
</feature>
<evidence type="ECO:0000313" key="9">
    <source>
        <dbReference type="EMBL" id="KAB2330034.1"/>
    </source>
</evidence>
<feature type="transmembrane region" description="Helical" evidence="7">
    <location>
        <begin position="245"/>
        <end position="262"/>
    </location>
</feature>
<dbReference type="PANTHER" id="PTHR43652:SF2">
    <property type="entry name" value="BASIC AMINO ACID ANTIPORTER YFCC-RELATED"/>
    <property type="match status" value="1"/>
</dbReference>
<comment type="caution">
    <text evidence="9">The sequence shown here is derived from an EMBL/GenBank/DDBJ whole genome shotgun (WGS) entry which is preliminary data.</text>
</comment>
<evidence type="ECO:0000313" key="10">
    <source>
        <dbReference type="Proteomes" id="UP000441354"/>
    </source>
</evidence>
<dbReference type="EMBL" id="WBOT01000009">
    <property type="protein sequence ID" value="KAB2330034.1"/>
    <property type="molecule type" value="Genomic_DNA"/>
</dbReference>
<name>A0A7V7RIG2_9BACI</name>
<keyword evidence="2" id="KW-0813">Transport</keyword>
<evidence type="ECO:0000256" key="6">
    <source>
        <dbReference type="ARBA" id="ARBA00023136"/>
    </source>
</evidence>
<dbReference type="AlphaFoldDB" id="A0A7V7RIG2"/>
<keyword evidence="5 7" id="KW-1133">Transmembrane helix</keyword>
<dbReference type="PANTHER" id="PTHR43652">
    <property type="entry name" value="BASIC AMINO ACID ANTIPORTER YFCC-RELATED"/>
    <property type="match status" value="1"/>
</dbReference>
<sequence>MDSSYIAIIISIITIILFISNKLPMSVIAIFGSLAMAFFIPEMELSSVYSGFSSPGWPMVVGMLIVSDALFETGVAQKIGQRIGNSFMAKTERRFIITVAIICTVMSAFMSNNGSVAIWMPIIAAVAAGSMGRIRSKMVIFVAGTAAVIGGGSTLIGSTSQLSANAILQGYEGFEAGMAMFDMTKIMLPAAIVQILYWATIGYPILKWALKPESPDFDKGNVYATASQDALQEKADGVPKWKGRVALYTMILCIVLFLIAGFDPFKNYLNIGIIGLVGAMIVLGSKAVSAKKAFANLPWDILITIGVISGLGAGLDASGGGELIANSVLSLFGGETASIVVLTVVIITLTSLLTNIMQNNAAAAMLTPIVISIAFSLGISPLPWVIVIAACSNLAIATHYGTAVNMQILPAGYKFMDFVKIGGPLLILLIITLSISTLWVFF</sequence>
<accession>A0A7V7RIG2</accession>
<evidence type="ECO:0000256" key="4">
    <source>
        <dbReference type="ARBA" id="ARBA00022737"/>
    </source>
</evidence>
<feature type="transmembrane region" description="Helical" evidence="7">
    <location>
        <begin position="327"/>
        <end position="349"/>
    </location>
</feature>
<feature type="transmembrane region" description="Helical" evidence="7">
    <location>
        <begin position="297"/>
        <end position="315"/>
    </location>
</feature>
<evidence type="ECO:0000256" key="2">
    <source>
        <dbReference type="ARBA" id="ARBA00022448"/>
    </source>
</evidence>
<feature type="transmembrane region" description="Helical" evidence="7">
    <location>
        <begin position="418"/>
        <end position="441"/>
    </location>
</feature>
<dbReference type="InterPro" id="IPR004680">
    <property type="entry name" value="Cit_transptr-like_dom"/>
</dbReference>
<feature type="transmembrane region" description="Helical" evidence="7">
    <location>
        <begin position="186"/>
        <end position="206"/>
    </location>
</feature>
<evidence type="ECO:0000256" key="5">
    <source>
        <dbReference type="ARBA" id="ARBA00022989"/>
    </source>
</evidence>
<organism evidence="9 10">
    <name type="scientific">Bacillus mesophilum</name>
    <dbReference type="NCBI Taxonomy" id="1071718"/>
    <lineage>
        <taxon>Bacteria</taxon>
        <taxon>Bacillati</taxon>
        <taxon>Bacillota</taxon>
        <taxon>Bacilli</taxon>
        <taxon>Bacillales</taxon>
        <taxon>Bacillaceae</taxon>
        <taxon>Bacillus</taxon>
    </lineage>
</organism>
<dbReference type="RefSeq" id="WP_151575793.1">
    <property type="nucleotide sequence ID" value="NZ_WBOT01000009.1"/>
</dbReference>
<evidence type="ECO:0000256" key="7">
    <source>
        <dbReference type="SAM" id="Phobius"/>
    </source>
</evidence>
<dbReference type="InterPro" id="IPR051679">
    <property type="entry name" value="DASS-Related_Transporters"/>
</dbReference>
<comment type="subcellular location">
    <subcellularLocation>
        <location evidence="1">Membrane</location>
        <topology evidence="1">Multi-pass membrane protein</topology>
    </subcellularLocation>
</comment>
<protein>
    <submittedName>
        <fullName evidence="9">Citrate transporter</fullName>
    </submittedName>
</protein>
<dbReference type="Pfam" id="PF03600">
    <property type="entry name" value="CitMHS"/>
    <property type="match status" value="1"/>
</dbReference>
<gene>
    <name evidence="9" type="ORF">F7732_19825</name>
</gene>
<keyword evidence="4" id="KW-0677">Repeat</keyword>
<evidence type="ECO:0000259" key="8">
    <source>
        <dbReference type="Pfam" id="PF03600"/>
    </source>
</evidence>
<feature type="transmembrane region" description="Helical" evidence="7">
    <location>
        <begin position="92"/>
        <end position="110"/>
    </location>
</feature>
<feature type="transmembrane region" description="Helical" evidence="7">
    <location>
        <begin position="116"/>
        <end position="132"/>
    </location>
</feature>
<dbReference type="Proteomes" id="UP000441354">
    <property type="component" value="Unassembled WGS sequence"/>
</dbReference>
<keyword evidence="3 7" id="KW-0812">Transmembrane</keyword>
<feature type="transmembrane region" description="Helical" evidence="7">
    <location>
        <begin position="52"/>
        <end position="71"/>
    </location>
</feature>
<dbReference type="GO" id="GO:0005886">
    <property type="term" value="C:plasma membrane"/>
    <property type="evidence" value="ECO:0007669"/>
    <property type="project" value="TreeGrafter"/>
</dbReference>
<feature type="transmembrane region" description="Helical" evidence="7">
    <location>
        <begin position="268"/>
        <end position="285"/>
    </location>
</feature>
<feature type="transmembrane region" description="Helical" evidence="7">
    <location>
        <begin position="7"/>
        <end position="40"/>
    </location>
</feature>
<feature type="domain" description="Citrate transporter-like" evidence="8">
    <location>
        <begin position="15"/>
        <end position="361"/>
    </location>
</feature>
<proteinExistence type="predicted"/>
<keyword evidence="6 7" id="KW-0472">Membrane</keyword>
<reference evidence="9 10" key="1">
    <citation type="journal article" date="2014" name="Arch. Microbiol.">
        <title>Bacillus mesophilum sp. nov., strain IITR-54T, a novel 4-chlorobiphenyl dechlorinating bacterium.</title>
        <authorList>
            <person name="Manickam N."/>
            <person name="Singh N.K."/>
            <person name="Bajaj A."/>
            <person name="Kumar R.M."/>
            <person name="Kaur G."/>
            <person name="Kaur N."/>
            <person name="Bala M."/>
            <person name="Kumar A."/>
            <person name="Mayilraj S."/>
        </authorList>
    </citation>
    <scope>NUCLEOTIDE SEQUENCE [LARGE SCALE GENOMIC DNA]</scope>
    <source>
        <strain evidence="9 10">IITR-54</strain>
    </source>
</reference>
<evidence type="ECO:0000256" key="1">
    <source>
        <dbReference type="ARBA" id="ARBA00004141"/>
    </source>
</evidence>